<keyword evidence="3" id="KW-1185">Reference proteome</keyword>
<evidence type="ECO:0000256" key="1">
    <source>
        <dbReference type="SAM" id="MobiDB-lite"/>
    </source>
</evidence>
<reference evidence="2" key="1">
    <citation type="submission" date="2022-12" db="EMBL/GenBank/DDBJ databases">
        <title>Paracoccus sp. EF6 isolated from a lake water.</title>
        <authorList>
            <person name="Liu H."/>
        </authorList>
    </citation>
    <scope>NUCLEOTIDE SEQUENCE</scope>
    <source>
        <strain evidence="2">EF6</strain>
    </source>
</reference>
<dbReference type="RefSeq" id="WP_268942553.1">
    <property type="nucleotide sequence ID" value="NZ_JAPTYD010000018.1"/>
</dbReference>
<feature type="compositionally biased region" description="Polar residues" evidence="1">
    <location>
        <begin position="1169"/>
        <end position="1180"/>
    </location>
</feature>
<gene>
    <name evidence="2" type="ORF">OU682_12905</name>
</gene>
<evidence type="ECO:0000313" key="2">
    <source>
        <dbReference type="EMBL" id="MCZ0962518.1"/>
    </source>
</evidence>
<sequence>MVLFGRLVYTREILPDDQNADPDVPLPSIKIEGSRRAELAADGQAQITVGDNLPGAPFWVQIESLQGTVLWRTSGDTEPEGDTEREITVPKQVLAEGVNRPDARPTLVRTGRFVRLDDQLPDFNSYRLFVAPIRPDVIEDVDNPQIQAVRHLVGLDGEGEVTTYEVVRRNAAKLNPSLLAALNLQPVTLRPDGAFNFSLDIEGDETSWAWLLLGPEDFAGHHLDALPAQPRPPVTILLPVAVRDQPNGGTSAPAVGNTPDGAPSFDFDEQQLIDHPDAFSDDPGRFCTPFENPQRILGERRFFTILRMDQPEIGGQASLKVSRPILLDLAPPIRMSAVGAAIGAADDDFSFMAGRMPTSGLASTSSLTPINALRLSAAALAEPRLAILDRLERMVFQPTRRPWIDWVERRSKPRAPISASNPIEWDGDPTIYQASSVAGGHVLEWRVQWRSNGYSLGNVAHALTLAPRQTRRIARISWQRREAARRRERTDATDALTQVTTRARDYTDAVQSSLSEWSSGGSKSRTTGVAGGIGFAMGPVVIGGGAAHGQASSESWQQGGRRVAAAEQQQLRDAIRQFGESVRSSENTIVTEITQEEEVEGVSETLRNVNYCHALSVLYYEILRHLRVDTAFAGVRECLFVPFSVTPFDIDKALKWRDKLRHGVLDTSLRWALDRLDEVASAWADSDIPPGRRMDHPVNHVTGSAYIKLSIDRPREQGATETMDDYFKIWSPLAPLLSQPARQVIANLAAANERARDLYFQREVAPGMAARWADNLRLQFGTSPITNIDFTLATTYRYGGTVRVDFTVPVAAASLNRAMMQQMTLLAGTALPPGSVASLERMSLHYYTDHFDRAVDSDHGVRDLVTVETGQPDGSGAAAHFPLSAWEREDLRAVIEDGVAKLLVHLNANSVYYHKVIWWLMDRDELYMMLDGFTAPYGRRFVNGAWVEDPGRSIASVVERDPMAILGNCLVFRVAAGAFLGINGHESPDEAYRYYYDSQVRSEPLRVSLPTEGLYAQALMDRCEACEEHFGSVDWVLSDKDPELELLADQLGSRRAAPEGMTPTPLAAPIIALQNAPNAPDPQGLAGILGAVTNSGAFRDMAGLAGTQANAMGALNSATSLATSFGQMAVDFQKSKQGTADAKHKLSNISKAKSEGLIDDAEAKRQAATALSEQNMSSGPQPLAESPTINTALGRAGAAGLPIEVTRQGQQGAETVRLGNFGADIIPASFTTDAKSKSGTKLPSRSGTQAAQAWETLAPIGPRLAASCPTGLKNLGTLLFIHDAETEIDLRDYGGYTNADAWMLVHTVSDLIEGLRAHVGNCGYVTGIHIEAHGGWSGSGGFRMGDDTDGDGHVESGEAQDMVSSAAHAAKFGSIVKNAFGTGGTAFISVAACNSSGSGDAFIKALRAASGTVVIGSVDSCRSGGNWFHGAWWEAEKGRSQVNMDGSIKVDTRDEGTGIWRPF</sequence>
<name>A0ABT4J617_9RHOB</name>
<organism evidence="2 3">
    <name type="scientific">Paracoccus benzoatiresistens</name>
    <dbReference type="NCBI Taxonomy" id="2997341"/>
    <lineage>
        <taxon>Bacteria</taxon>
        <taxon>Pseudomonadati</taxon>
        <taxon>Pseudomonadota</taxon>
        <taxon>Alphaproteobacteria</taxon>
        <taxon>Rhodobacterales</taxon>
        <taxon>Paracoccaceae</taxon>
        <taxon>Paracoccus</taxon>
    </lineage>
</organism>
<comment type="caution">
    <text evidence="2">The sequence shown here is derived from an EMBL/GenBank/DDBJ whole genome shotgun (WGS) entry which is preliminary data.</text>
</comment>
<proteinExistence type="predicted"/>
<dbReference type="Proteomes" id="UP001149822">
    <property type="component" value="Unassembled WGS sequence"/>
</dbReference>
<dbReference type="EMBL" id="JAPTYD010000018">
    <property type="protein sequence ID" value="MCZ0962518.1"/>
    <property type="molecule type" value="Genomic_DNA"/>
</dbReference>
<accession>A0ABT4J617</accession>
<feature type="region of interest" description="Disordered" evidence="1">
    <location>
        <begin position="1157"/>
        <end position="1184"/>
    </location>
</feature>
<protein>
    <submittedName>
        <fullName evidence="2">Uncharacterized protein</fullName>
    </submittedName>
</protein>
<evidence type="ECO:0000313" key="3">
    <source>
        <dbReference type="Proteomes" id="UP001149822"/>
    </source>
</evidence>